<comment type="similarity">
    <text evidence="1">Belongs to the LysR transcriptional regulatory family.</text>
</comment>
<dbReference type="GO" id="GO:0003700">
    <property type="term" value="F:DNA-binding transcription factor activity"/>
    <property type="evidence" value="ECO:0007669"/>
    <property type="project" value="InterPro"/>
</dbReference>
<feature type="domain" description="HTH lysR-type" evidence="5">
    <location>
        <begin position="1"/>
        <end position="59"/>
    </location>
</feature>
<dbReference type="InterPro" id="IPR000847">
    <property type="entry name" value="LysR_HTH_N"/>
</dbReference>
<dbReference type="RefSeq" id="WP_096004885.1">
    <property type="nucleotide sequence ID" value="NZ_NTMR01000012.1"/>
</dbReference>
<comment type="caution">
    <text evidence="6">The sequence shown here is derived from an EMBL/GenBank/DDBJ whole genome shotgun (WGS) entry which is preliminary data.</text>
</comment>
<evidence type="ECO:0000256" key="4">
    <source>
        <dbReference type="ARBA" id="ARBA00023163"/>
    </source>
</evidence>
<dbReference type="AlphaFoldDB" id="A0A2A3MH32"/>
<dbReference type="SUPFAM" id="SSF53850">
    <property type="entry name" value="Periplasmic binding protein-like II"/>
    <property type="match status" value="1"/>
</dbReference>
<name>A0A2A3MH32_9PSED</name>
<keyword evidence="7" id="KW-1185">Reference proteome</keyword>
<dbReference type="SUPFAM" id="SSF46785">
    <property type="entry name" value="Winged helix' DNA-binding domain"/>
    <property type="match status" value="1"/>
</dbReference>
<keyword evidence="2" id="KW-0805">Transcription regulation</keyword>
<dbReference type="EMBL" id="NTMR01000012">
    <property type="protein sequence ID" value="PBK04126.1"/>
    <property type="molecule type" value="Genomic_DNA"/>
</dbReference>
<dbReference type="GO" id="GO:0006351">
    <property type="term" value="P:DNA-templated transcription"/>
    <property type="evidence" value="ECO:0007669"/>
    <property type="project" value="TreeGrafter"/>
</dbReference>
<dbReference type="InterPro" id="IPR005119">
    <property type="entry name" value="LysR_subst-bd"/>
</dbReference>
<protein>
    <submittedName>
        <fullName evidence="6">LysR family transcriptional regulator</fullName>
    </submittedName>
</protein>
<dbReference type="InterPro" id="IPR058163">
    <property type="entry name" value="LysR-type_TF_proteobact-type"/>
</dbReference>
<keyword evidence="4" id="KW-0804">Transcription</keyword>
<dbReference type="Pfam" id="PF03466">
    <property type="entry name" value="LysR_substrate"/>
    <property type="match status" value="1"/>
</dbReference>
<dbReference type="Gene3D" id="1.10.10.10">
    <property type="entry name" value="Winged helix-like DNA-binding domain superfamily/Winged helix DNA-binding domain"/>
    <property type="match status" value="1"/>
</dbReference>
<dbReference type="InterPro" id="IPR036390">
    <property type="entry name" value="WH_DNA-bd_sf"/>
</dbReference>
<gene>
    <name evidence="6" type="ORF">CNQ84_10825</name>
</gene>
<dbReference type="PANTHER" id="PTHR30537">
    <property type="entry name" value="HTH-TYPE TRANSCRIPTIONAL REGULATOR"/>
    <property type="match status" value="1"/>
</dbReference>
<evidence type="ECO:0000313" key="6">
    <source>
        <dbReference type="EMBL" id="PBK04126.1"/>
    </source>
</evidence>
<dbReference type="InterPro" id="IPR036388">
    <property type="entry name" value="WH-like_DNA-bd_sf"/>
</dbReference>
<dbReference type="Proteomes" id="UP000242313">
    <property type="component" value="Unassembled WGS sequence"/>
</dbReference>
<sequence>MDRFDSLRLFVRIVEQGSFTRAAADLSIPRATATHAIKALEERLGARLLERTTRKVTATLDGQQYYQRCQRILAELEAADEDVARRAREPEGTLRLDLHGSHASRIVLPHIDSFQRLYPRIHLVVGSGDRLVDLVAEGVDCVVRSGMPEDSSLSARPLALIPEVTCASPDYLQRYGRPQHPDELAAHLAVGFFARHQDRRYPFEFLVDGVVRRVELASRIDVNDADSYVACALRGCGLIQLPRYRVERELANGELVEVLAGYPSPGLPVHALYPRHRQPSRRVRVFIDWVSVIYAERFGPLDRHQLQP</sequence>
<organism evidence="6 7">
    <name type="scientific">Pseudomonas abyssi</name>
    <dbReference type="NCBI Taxonomy" id="170540"/>
    <lineage>
        <taxon>Bacteria</taxon>
        <taxon>Pseudomonadati</taxon>
        <taxon>Pseudomonadota</taxon>
        <taxon>Gammaproteobacteria</taxon>
        <taxon>Pseudomonadales</taxon>
        <taxon>Pseudomonadaceae</taxon>
        <taxon>Pseudomonas</taxon>
    </lineage>
</organism>
<dbReference type="PROSITE" id="PS50931">
    <property type="entry name" value="HTH_LYSR"/>
    <property type="match status" value="1"/>
</dbReference>
<dbReference type="CDD" id="cd08472">
    <property type="entry name" value="PBP2_CrgA_like_3"/>
    <property type="match status" value="1"/>
</dbReference>
<evidence type="ECO:0000313" key="7">
    <source>
        <dbReference type="Proteomes" id="UP000242313"/>
    </source>
</evidence>
<accession>A0A2A3MH32</accession>
<dbReference type="Gene3D" id="3.40.190.290">
    <property type="match status" value="1"/>
</dbReference>
<dbReference type="PANTHER" id="PTHR30537:SF72">
    <property type="entry name" value="LYSR FAMILY TRANSCRIPTIONAL REGULATOR"/>
    <property type="match status" value="1"/>
</dbReference>
<dbReference type="FunFam" id="1.10.10.10:FF:000001">
    <property type="entry name" value="LysR family transcriptional regulator"/>
    <property type="match status" value="1"/>
</dbReference>
<dbReference type="Pfam" id="PF00126">
    <property type="entry name" value="HTH_1"/>
    <property type="match status" value="1"/>
</dbReference>
<keyword evidence="3" id="KW-0238">DNA-binding</keyword>
<evidence type="ECO:0000259" key="5">
    <source>
        <dbReference type="PROSITE" id="PS50931"/>
    </source>
</evidence>
<evidence type="ECO:0000256" key="3">
    <source>
        <dbReference type="ARBA" id="ARBA00023125"/>
    </source>
</evidence>
<dbReference type="GO" id="GO:0043565">
    <property type="term" value="F:sequence-specific DNA binding"/>
    <property type="evidence" value="ECO:0007669"/>
    <property type="project" value="TreeGrafter"/>
</dbReference>
<reference evidence="6 7" key="1">
    <citation type="submission" date="2017-09" db="EMBL/GenBank/DDBJ databases">
        <title>Pseudomonas abyssi sp. nov. isolated from Abyssopelagic Water.</title>
        <authorList>
            <person name="Wei Y."/>
        </authorList>
    </citation>
    <scope>NUCLEOTIDE SEQUENCE [LARGE SCALE GENOMIC DNA]</scope>
    <source>
        <strain evidence="6 7">MT5</strain>
    </source>
</reference>
<evidence type="ECO:0000256" key="1">
    <source>
        <dbReference type="ARBA" id="ARBA00009437"/>
    </source>
</evidence>
<evidence type="ECO:0000256" key="2">
    <source>
        <dbReference type="ARBA" id="ARBA00023015"/>
    </source>
</evidence>
<proteinExistence type="inferred from homology"/>